<feature type="domain" description="Response regulatory" evidence="5">
    <location>
        <begin position="41"/>
        <end position="152"/>
    </location>
</feature>
<dbReference type="InterPro" id="IPR011006">
    <property type="entry name" value="CheY-like_superfamily"/>
</dbReference>
<keyword evidence="7" id="KW-1185">Reference proteome</keyword>
<evidence type="ECO:0000313" key="6">
    <source>
        <dbReference type="EMBL" id="AWM03230.1"/>
    </source>
</evidence>
<evidence type="ECO:0000256" key="4">
    <source>
        <dbReference type="PROSITE-ProRule" id="PRU00169"/>
    </source>
</evidence>
<dbReference type="InterPro" id="IPR050595">
    <property type="entry name" value="Bact_response_regulator"/>
</dbReference>
<protein>
    <submittedName>
        <fullName evidence="6">Response regulator</fullName>
    </submittedName>
</protein>
<dbReference type="PANTHER" id="PTHR44591">
    <property type="entry name" value="STRESS RESPONSE REGULATOR PROTEIN 1"/>
    <property type="match status" value="1"/>
</dbReference>
<keyword evidence="2" id="KW-0805">Transcription regulation</keyword>
<keyword evidence="1 4" id="KW-0597">Phosphoprotein</keyword>
<dbReference type="AlphaFoldDB" id="A0A2U8PZJ6"/>
<name>A0A2U8PZJ6_9BRAD</name>
<evidence type="ECO:0000313" key="7">
    <source>
        <dbReference type="Proteomes" id="UP000215884"/>
    </source>
</evidence>
<evidence type="ECO:0000256" key="2">
    <source>
        <dbReference type="ARBA" id="ARBA00023015"/>
    </source>
</evidence>
<reference evidence="6 7" key="1">
    <citation type="journal article" date="2017" name="Syst. Appl. Microbiol.">
        <title>Soybeans inoculated with root zone soils of Canadian native legumes harbour diverse and novel Bradyrhizobium spp. that possess agricultural potential.</title>
        <authorList>
            <person name="Bromfield E.S.P."/>
            <person name="Cloutier S."/>
            <person name="Tambong J.T."/>
            <person name="Tran Thi T.V."/>
        </authorList>
    </citation>
    <scope>NUCLEOTIDE SEQUENCE [LARGE SCALE GENOMIC DNA]</scope>
    <source>
        <strain evidence="6 7">39S1MB</strain>
    </source>
</reference>
<keyword evidence="3" id="KW-0804">Transcription</keyword>
<evidence type="ECO:0000256" key="3">
    <source>
        <dbReference type="ARBA" id="ARBA00023163"/>
    </source>
</evidence>
<dbReference type="Proteomes" id="UP000215884">
    <property type="component" value="Chromosome"/>
</dbReference>
<accession>A0A2U8PZJ6</accession>
<feature type="modified residue" description="4-aspartylphosphate" evidence="4">
    <location>
        <position position="90"/>
    </location>
</feature>
<dbReference type="OrthoDB" id="7210814at2"/>
<dbReference type="KEGG" id="brq:CIT40_26430"/>
<dbReference type="Pfam" id="PF00072">
    <property type="entry name" value="Response_reg"/>
    <property type="match status" value="1"/>
</dbReference>
<proteinExistence type="predicted"/>
<sequence length="154" mass="17425">MWPEWNRQGWLTLLIPLLHKCAGRRGKSEQTGHARRETDLQILVVEDEDLIRDVVVDILEGHGHNVLQAESGERALQLCAETTPDLIFTDVKLPGQMSGWDVAIKCRQSHPAIPVIYATGHTLSDPRPVSGSIMLHKPYRLERLLESIRTLTHQ</sequence>
<dbReference type="InterPro" id="IPR001789">
    <property type="entry name" value="Sig_transdc_resp-reg_receiver"/>
</dbReference>
<dbReference type="CDD" id="cd00156">
    <property type="entry name" value="REC"/>
    <property type="match status" value="1"/>
</dbReference>
<dbReference type="PROSITE" id="PS50110">
    <property type="entry name" value="RESPONSE_REGULATORY"/>
    <property type="match status" value="1"/>
</dbReference>
<evidence type="ECO:0000259" key="5">
    <source>
        <dbReference type="PROSITE" id="PS50110"/>
    </source>
</evidence>
<dbReference type="PANTHER" id="PTHR44591:SF3">
    <property type="entry name" value="RESPONSE REGULATORY DOMAIN-CONTAINING PROTEIN"/>
    <property type="match status" value="1"/>
</dbReference>
<dbReference type="GO" id="GO:0000160">
    <property type="term" value="P:phosphorelay signal transduction system"/>
    <property type="evidence" value="ECO:0007669"/>
    <property type="project" value="InterPro"/>
</dbReference>
<dbReference type="SUPFAM" id="SSF52172">
    <property type="entry name" value="CheY-like"/>
    <property type="match status" value="1"/>
</dbReference>
<organism evidence="6 7">
    <name type="scientific">Bradyrhizobium amphicarpaeae</name>
    <dbReference type="NCBI Taxonomy" id="1404768"/>
    <lineage>
        <taxon>Bacteria</taxon>
        <taxon>Pseudomonadati</taxon>
        <taxon>Pseudomonadota</taxon>
        <taxon>Alphaproteobacteria</taxon>
        <taxon>Hyphomicrobiales</taxon>
        <taxon>Nitrobacteraceae</taxon>
        <taxon>Bradyrhizobium</taxon>
    </lineage>
</organism>
<reference evidence="6 7" key="2">
    <citation type="journal article" date="2019" name="Int. J. Syst. Evol. Microbiol.">
        <title>Description and complete genome sequence of Bradyrhizobium amphicarpaeae sp. nov., harbouring photosystem and nitrogen-fixation genes.</title>
        <authorList>
            <person name="Bromfield E.S.P."/>
            <person name="Cloutier S."/>
            <person name="Nguyen H.D.T."/>
        </authorList>
    </citation>
    <scope>NUCLEOTIDE SEQUENCE [LARGE SCALE GENOMIC DNA]</scope>
    <source>
        <strain evidence="6 7">39S1MB</strain>
    </source>
</reference>
<dbReference type="Gene3D" id="3.40.50.2300">
    <property type="match status" value="1"/>
</dbReference>
<gene>
    <name evidence="6" type="ORF">CIT40_26430</name>
</gene>
<dbReference type="SMART" id="SM00448">
    <property type="entry name" value="REC"/>
    <property type="match status" value="1"/>
</dbReference>
<evidence type="ECO:0000256" key="1">
    <source>
        <dbReference type="ARBA" id="ARBA00022553"/>
    </source>
</evidence>
<dbReference type="EMBL" id="CP029426">
    <property type="protein sequence ID" value="AWM03230.1"/>
    <property type="molecule type" value="Genomic_DNA"/>
</dbReference>